<evidence type="ECO:0000313" key="14">
    <source>
        <dbReference type="Proteomes" id="UP000799767"/>
    </source>
</evidence>
<dbReference type="PANTHER" id="PTHR42923">
    <property type="entry name" value="PROTOPORPHYRINOGEN OXIDASE"/>
    <property type="match status" value="1"/>
</dbReference>
<dbReference type="Proteomes" id="UP000799767">
    <property type="component" value="Unassembled WGS sequence"/>
</dbReference>
<keyword evidence="9 11" id="KW-0627">Porphyrin biosynthesis</keyword>
<dbReference type="Pfam" id="PF01593">
    <property type="entry name" value="Amino_oxidase"/>
    <property type="match status" value="1"/>
</dbReference>
<evidence type="ECO:0000256" key="11">
    <source>
        <dbReference type="RuleBase" id="RU367069"/>
    </source>
</evidence>
<keyword evidence="7 11" id="KW-0560">Oxidoreductase</keyword>
<evidence type="ECO:0000256" key="9">
    <source>
        <dbReference type="ARBA" id="ARBA00023244"/>
    </source>
</evidence>
<keyword evidence="6 11" id="KW-0274">FAD</keyword>
<evidence type="ECO:0000259" key="12">
    <source>
        <dbReference type="Pfam" id="PF01593"/>
    </source>
</evidence>
<evidence type="ECO:0000256" key="7">
    <source>
        <dbReference type="ARBA" id="ARBA00023002"/>
    </source>
</evidence>
<sequence>MRLCGHGLKITSRTVTPPRCPSRVSSVAAGPTPCLRAYSSPSSPTDDVAIIGSGITGLACAYYLTKDLPKAKITIYEASDRLGGWLSSTRVPVKDGSVLFEAGPRTLRPTSNGLLSVRLLQELGLSGEAILTSHRSPAAQNRYIYWPNHLVRLPHPSFGLVENFSSVIREPLFKGSIWATLTEFAKRARSPDVQDESCGDFFSRRLSKPFVDRVLSAVIHGIYAGDVWKLSARSLFAGAWRDELLHGSVSAGALKNSRDGITITAREGDFLQEMKSFQWEEPWKFLLGRTSVFTLKDGLGSLTDNLARHLVRTGTVTFKSSTIVQGIAKDSEQGGVLVSTIGAPQPRRHGTVISTLAPGKLNAMNSQSASLVPDLPSVAVMTVNMYFRTPNLAPNGFGYLIPQATPFENNPERALGVVFDNAYSPSSVDADNANQISGQLDQANDPSLMADIGGFMWHNRPERLKTQDDVPLRGTKLTVMLGGHWWDGWPAYPDQQEGLALARSVLERHLGIKEEPEAWQVNLQKDCIPQYIVGHHARLKEGHNSLWREYRGRLRVAGSWMYGVGVNDCFRSAYEVVRALRDGRDGTGLEHVGAPETVRLQPKSGRESEEKQ</sequence>
<evidence type="ECO:0000256" key="6">
    <source>
        <dbReference type="ARBA" id="ARBA00022827"/>
    </source>
</evidence>
<dbReference type="GO" id="GO:0004729">
    <property type="term" value="F:oxygen-dependent protoporphyrinogen oxidase activity"/>
    <property type="evidence" value="ECO:0007669"/>
    <property type="project" value="UniProtKB-UniRule"/>
</dbReference>
<gene>
    <name evidence="13" type="ORF">BDY17DRAFT_319989</name>
</gene>
<accession>A0A6A6Q639</accession>
<evidence type="ECO:0000313" key="13">
    <source>
        <dbReference type="EMBL" id="KAF2487444.1"/>
    </source>
</evidence>
<protein>
    <recommendedName>
        <fullName evidence="4 11">Protoporphyrinogen oxidase</fullName>
        <ecNumber evidence="4 11">1.3.3.4</ecNumber>
    </recommendedName>
</protein>
<keyword evidence="8 11" id="KW-0350">Heme biosynthesis</keyword>
<comment type="similarity">
    <text evidence="3 11">Belongs to the protoporphyrinogen/coproporphyrinogen oxidase family. Protoporphyrinogen oxidase subfamily.</text>
</comment>
<evidence type="ECO:0000256" key="1">
    <source>
        <dbReference type="ARBA" id="ARBA00002600"/>
    </source>
</evidence>
<organism evidence="13 14">
    <name type="scientific">Neohortaea acidophila</name>
    <dbReference type="NCBI Taxonomy" id="245834"/>
    <lineage>
        <taxon>Eukaryota</taxon>
        <taxon>Fungi</taxon>
        <taxon>Dikarya</taxon>
        <taxon>Ascomycota</taxon>
        <taxon>Pezizomycotina</taxon>
        <taxon>Dothideomycetes</taxon>
        <taxon>Dothideomycetidae</taxon>
        <taxon>Mycosphaerellales</taxon>
        <taxon>Teratosphaeriaceae</taxon>
        <taxon>Neohortaea</taxon>
    </lineage>
</organism>
<feature type="domain" description="Amine oxidase" evidence="12">
    <location>
        <begin position="55"/>
        <end position="580"/>
    </location>
</feature>
<evidence type="ECO:0000256" key="2">
    <source>
        <dbReference type="ARBA" id="ARBA00005073"/>
    </source>
</evidence>
<dbReference type="RefSeq" id="XP_033594013.1">
    <property type="nucleotide sequence ID" value="XM_033736365.1"/>
</dbReference>
<evidence type="ECO:0000256" key="8">
    <source>
        <dbReference type="ARBA" id="ARBA00023133"/>
    </source>
</evidence>
<dbReference type="OrthoDB" id="438553at2759"/>
<dbReference type="SUPFAM" id="SSF51905">
    <property type="entry name" value="FAD/NAD(P)-binding domain"/>
    <property type="match status" value="1"/>
</dbReference>
<dbReference type="PANTHER" id="PTHR42923:SF3">
    <property type="entry name" value="PROTOPORPHYRINOGEN OXIDASE"/>
    <property type="match status" value="1"/>
</dbReference>
<keyword evidence="5 11" id="KW-0285">Flavoprotein</keyword>
<dbReference type="NCBIfam" id="TIGR00562">
    <property type="entry name" value="proto_IX_ox"/>
    <property type="match status" value="1"/>
</dbReference>
<dbReference type="UniPathway" id="UPA00251">
    <property type="reaction ID" value="UER00324"/>
</dbReference>
<comment type="catalytic activity">
    <reaction evidence="10 11">
        <text>protoporphyrinogen IX + 3 O2 = protoporphyrin IX + 3 H2O2</text>
        <dbReference type="Rhea" id="RHEA:25576"/>
        <dbReference type="ChEBI" id="CHEBI:15379"/>
        <dbReference type="ChEBI" id="CHEBI:16240"/>
        <dbReference type="ChEBI" id="CHEBI:57306"/>
        <dbReference type="ChEBI" id="CHEBI:57307"/>
        <dbReference type="EC" id="1.3.3.4"/>
    </reaction>
</comment>
<evidence type="ECO:0000256" key="3">
    <source>
        <dbReference type="ARBA" id="ARBA00010551"/>
    </source>
</evidence>
<comment type="cofactor">
    <cofactor evidence="11">
        <name>FAD</name>
        <dbReference type="ChEBI" id="CHEBI:57692"/>
    </cofactor>
    <text evidence="11">Binds 1 FAD per subunit.</text>
</comment>
<reference evidence="13" key="1">
    <citation type="journal article" date="2020" name="Stud. Mycol.">
        <title>101 Dothideomycetes genomes: a test case for predicting lifestyles and emergence of pathogens.</title>
        <authorList>
            <person name="Haridas S."/>
            <person name="Albert R."/>
            <person name="Binder M."/>
            <person name="Bloem J."/>
            <person name="Labutti K."/>
            <person name="Salamov A."/>
            <person name="Andreopoulos B."/>
            <person name="Baker S."/>
            <person name="Barry K."/>
            <person name="Bills G."/>
            <person name="Bluhm B."/>
            <person name="Cannon C."/>
            <person name="Castanera R."/>
            <person name="Culley D."/>
            <person name="Daum C."/>
            <person name="Ezra D."/>
            <person name="Gonzalez J."/>
            <person name="Henrissat B."/>
            <person name="Kuo A."/>
            <person name="Liang C."/>
            <person name="Lipzen A."/>
            <person name="Lutzoni F."/>
            <person name="Magnuson J."/>
            <person name="Mondo S."/>
            <person name="Nolan M."/>
            <person name="Ohm R."/>
            <person name="Pangilinan J."/>
            <person name="Park H.-J."/>
            <person name="Ramirez L."/>
            <person name="Alfaro M."/>
            <person name="Sun H."/>
            <person name="Tritt A."/>
            <person name="Yoshinaga Y."/>
            <person name="Zwiers L.-H."/>
            <person name="Turgeon B."/>
            <person name="Goodwin S."/>
            <person name="Spatafora J."/>
            <person name="Crous P."/>
            <person name="Grigoriev I."/>
        </authorList>
    </citation>
    <scope>NUCLEOTIDE SEQUENCE</scope>
    <source>
        <strain evidence="13">CBS 113389</strain>
    </source>
</reference>
<dbReference type="InterPro" id="IPR036188">
    <property type="entry name" value="FAD/NAD-bd_sf"/>
</dbReference>
<evidence type="ECO:0000256" key="10">
    <source>
        <dbReference type="ARBA" id="ARBA00047554"/>
    </source>
</evidence>
<keyword evidence="14" id="KW-1185">Reference proteome</keyword>
<dbReference type="SUPFAM" id="SSF54373">
    <property type="entry name" value="FAD-linked reductases, C-terminal domain"/>
    <property type="match status" value="2"/>
</dbReference>
<dbReference type="GO" id="GO:0005743">
    <property type="term" value="C:mitochondrial inner membrane"/>
    <property type="evidence" value="ECO:0007669"/>
    <property type="project" value="UniProtKB-SubCell"/>
</dbReference>
<dbReference type="Gene3D" id="3.50.50.60">
    <property type="entry name" value="FAD/NAD(P)-binding domain"/>
    <property type="match status" value="1"/>
</dbReference>
<dbReference type="EMBL" id="MU001631">
    <property type="protein sequence ID" value="KAF2487444.1"/>
    <property type="molecule type" value="Genomic_DNA"/>
</dbReference>
<evidence type="ECO:0000256" key="4">
    <source>
        <dbReference type="ARBA" id="ARBA00012867"/>
    </source>
</evidence>
<evidence type="ECO:0000256" key="5">
    <source>
        <dbReference type="ARBA" id="ARBA00022630"/>
    </source>
</evidence>
<name>A0A6A6Q639_9PEZI</name>
<dbReference type="InterPro" id="IPR004572">
    <property type="entry name" value="Protoporphyrinogen_oxidase"/>
</dbReference>
<dbReference type="GeneID" id="54477367"/>
<dbReference type="InterPro" id="IPR002937">
    <property type="entry name" value="Amino_oxidase"/>
</dbReference>
<comment type="subcellular location">
    <subcellularLocation>
        <location evidence="11">Mitochondrion inner membrane</location>
    </subcellularLocation>
</comment>
<comment type="pathway">
    <text evidence="2 11">Porphyrin-containing compound metabolism; protoporphyrin-IX biosynthesis; protoporphyrin-IX from protoporphyrinogen-IX: step 1/1.</text>
</comment>
<dbReference type="GO" id="GO:0006782">
    <property type="term" value="P:protoporphyrinogen IX biosynthetic process"/>
    <property type="evidence" value="ECO:0007669"/>
    <property type="project" value="UniProtKB-UniRule"/>
</dbReference>
<dbReference type="EC" id="1.3.3.4" evidence="4 11"/>
<dbReference type="InterPro" id="IPR050464">
    <property type="entry name" value="Zeta_carotene_desat/Oxidored"/>
</dbReference>
<dbReference type="AlphaFoldDB" id="A0A6A6Q639"/>
<comment type="function">
    <text evidence="1 11">Catalyzes the 6-electron oxidation of protoporphyrinogen-IX to form protoporphyrin-IX.</text>
</comment>
<proteinExistence type="inferred from homology"/>